<comment type="similarity">
    <text evidence="1">Belongs to the protein kinase superfamily. NEK Ser/Thr protein kinase family. NIMA subfamily.</text>
</comment>
<feature type="binding site" evidence="7">
    <location>
        <position position="43"/>
    </location>
    <ligand>
        <name>ATP</name>
        <dbReference type="ChEBI" id="CHEBI:30616"/>
    </ligand>
</feature>
<accession>S4XL37</accession>
<dbReference type="Proteomes" id="UP000014803">
    <property type="component" value="Chromosome"/>
</dbReference>
<sequence length="1327" mass="140381">MTSKSASFLGTGRFELRAHLGHGGMGTVYRVHDRELGQDVALKMMRQPGPEQVLRLKSEFRALAGVTHPNLLQLHELFVDDERCFFTMELVEGKDLLRWIRDDLGIPGASVQEPTAERATATLTLSPATPAPGGDTTASAAGKTPPLAPRASSSAAGAPPAPGALDEARGAPGPVPEQAWARLRQGLAGLVRGLHALHASGRVHRDVKPANVLVSAGDRITLLDFGLVTALRGASERPPGEIAGTPAYMAPEQVRRGAITRAADLYAVGIILYEALTGVLPFRGTIDMILYQKVQYAPKPALALAPDAPEDLLELAMALLALDPDRRPGAEACLAVLAPGQGGAAAARAAEEAAPGPPFVGRAAEMAAIARALDEVAGARRQITVHVHGPSGIGKSTLVRELLEAQRGAGDLLVLQGRCHPAESLPYKALDAAIDGLAAHLETLSAEALSALVPAGARALTQLFPVLAQFPALLSGPEPAAQPDPIALQQQGAAALRDLFDRLAATRLVVLWLDDVQWGDVDSAPLLDALTRAPAPPLLLLLTYRSDERQRSPLLRHLLEGAEGGGGAARTIELGALAVDDVAALARAILGADGARRAGQIDAVVAQAEGNPFIAAEMARYLGARGAGDERAPLDVAALVMARVRALDPGPQRLLEIAAVAGKPLERGVALAAAGLDERQRPLVARLRDANLLREIAGDGASGVAIYHDRIREALLAALPAEQRAGRHRAIAEALEAQGARDHEALAYHWEGAGEPRRAGEHALRAADRAAAALAFEHAAVLYEKGLALSGDAAGRAGILEKLGDALVNLGRAPEAAERYLEAAAHVGGPPAAERALALRRRAAEQHLKAGFIDAGWREMRSTLEALRVPIPGSFAGALAAASWRRLAFLLGRSDARRRAFPAALPAAERPRLDALWTASTSMSMLSPHLADAFRMLHLRRVLKVGDASAVCRALAYEASMEAHLGGALLDRSVEALLEQVSALVVRTRDPYDAAWRELALVNVAFTRGEWRRTAEACRRADTLFRERCPGTAWERVTVAIFHHFALAWLGELRELLPRLSELAGDARRRGDVHALCEAHVGEPMLAWLAADRGDEAQASAAAALGRQASRSRRWPEHGYRRQEYAAMIASGYAALYRGDPWAAWAAVLDHWPRLEASFLLPLRATGLELRWTRARAALAAAATRPRGRRMAGAGAGWTERALLDDARAQIRRIERDPLAAGAPIGQLLRAGIARVEGRAGAAARALEAAIAGFDRLEMALHREAARLALGQLAGGSAGAAQVRRAEAWMAGQGVARPRALAAAVAPGLDLSPEGRTHAAATHRSAP</sequence>
<dbReference type="CDD" id="cd14014">
    <property type="entry name" value="STKc_PknB_like"/>
    <property type="match status" value="1"/>
</dbReference>
<evidence type="ECO:0000313" key="11">
    <source>
        <dbReference type="Proteomes" id="UP000014803"/>
    </source>
</evidence>
<evidence type="ECO:0000259" key="9">
    <source>
        <dbReference type="PROSITE" id="PS50011"/>
    </source>
</evidence>
<dbReference type="SUPFAM" id="SSF52540">
    <property type="entry name" value="P-loop containing nucleoside triphosphate hydrolases"/>
    <property type="match status" value="1"/>
</dbReference>
<dbReference type="Pfam" id="PF00069">
    <property type="entry name" value="Pkinase"/>
    <property type="match status" value="2"/>
</dbReference>
<dbReference type="PROSITE" id="PS50011">
    <property type="entry name" value="PROTEIN_KINASE_DOM"/>
    <property type="match status" value="1"/>
</dbReference>
<name>S4XL37_SORCE</name>
<evidence type="ECO:0000256" key="4">
    <source>
        <dbReference type="ARBA" id="ARBA00022741"/>
    </source>
</evidence>
<dbReference type="InterPro" id="IPR011009">
    <property type="entry name" value="Kinase-like_dom_sf"/>
</dbReference>
<reference evidence="10 11" key="1">
    <citation type="journal article" date="2013" name="Sci. Rep.">
        <title>Extraordinary expansion of a Sorangium cellulosum genome from an alkaline milieu.</title>
        <authorList>
            <person name="Han K."/>
            <person name="Li Z.F."/>
            <person name="Peng R."/>
            <person name="Zhu L.P."/>
            <person name="Zhou T."/>
            <person name="Wang L.G."/>
            <person name="Li S.G."/>
            <person name="Zhang X.B."/>
            <person name="Hu W."/>
            <person name="Wu Z.H."/>
            <person name="Qin N."/>
            <person name="Li Y.Z."/>
        </authorList>
    </citation>
    <scope>NUCLEOTIDE SEQUENCE [LARGE SCALE GENOMIC DNA]</scope>
    <source>
        <strain evidence="10 11">So0157-2</strain>
    </source>
</reference>
<dbReference type="RefSeq" id="WP_020464986.1">
    <property type="nucleotide sequence ID" value="NC_021658.1"/>
</dbReference>
<evidence type="ECO:0000256" key="2">
    <source>
        <dbReference type="ARBA" id="ARBA00012513"/>
    </source>
</evidence>
<dbReference type="KEGG" id="scu:SCE1572_01385"/>
<feature type="compositionally biased region" description="Low complexity" evidence="8">
    <location>
        <begin position="149"/>
        <end position="158"/>
    </location>
</feature>
<dbReference type="eggNOG" id="COG0515">
    <property type="taxonomic scope" value="Bacteria"/>
</dbReference>
<dbReference type="InterPro" id="IPR000719">
    <property type="entry name" value="Prot_kinase_dom"/>
</dbReference>
<dbReference type="InterPro" id="IPR050660">
    <property type="entry name" value="NEK_Ser/Thr_kinase"/>
</dbReference>
<evidence type="ECO:0000256" key="5">
    <source>
        <dbReference type="ARBA" id="ARBA00022777"/>
    </source>
</evidence>
<dbReference type="PANTHER" id="PTHR43671">
    <property type="entry name" value="SERINE/THREONINE-PROTEIN KINASE NEK"/>
    <property type="match status" value="1"/>
</dbReference>
<gene>
    <name evidence="10" type="ORF">SCE1572_01385</name>
</gene>
<keyword evidence="6 7" id="KW-0067">ATP-binding</keyword>
<dbReference type="EMBL" id="CP003969">
    <property type="protein sequence ID" value="AGP33274.1"/>
    <property type="molecule type" value="Genomic_DNA"/>
</dbReference>
<evidence type="ECO:0000313" key="10">
    <source>
        <dbReference type="EMBL" id="AGP33274.1"/>
    </source>
</evidence>
<dbReference type="STRING" id="1254432.SCE1572_01385"/>
<organism evidence="10 11">
    <name type="scientific">Sorangium cellulosum So0157-2</name>
    <dbReference type="NCBI Taxonomy" id="1254432"/>
    <lineage>
        <taxon>Bacteria</taxon>
        <taxon>Pseudomonadati</taxon>
        <taxon>Myxococcota</taxon>
        <taxon>Polyangia</taxon>
        <taxon>Polyangiales</taxon>
        <taxon>Polyangiaceae</taxon>
        <taxon>Sorangium</taxon>
    </lineage>
</organism>
<evidence type="ECO:0000256" key="7">
    <source>
        <dbReference type="PROSITE-ProRule" id="PRU10141"/>
    </source>
</evidence>
<dbReference type="InterPro" id="IPR027417">
    <property type="entry name" value="P-loop_NTPase"/>
</dbReference>
<proteinExistence type="inferred from homology"/>
<evidence type="ECO:0000256" key="6">
    <source>
        <dbReference type="ARBA" id="ARBA00022840"/>
    </source>
</evidence>
<dbReference type="SUPFAM" id="SSF56112">
    <property type="entry name" value="Protein kinase-like (PK-like)"/>
    <property type="match status" value="1"/>
</dbReference>
<dbReference type="EC" id="2.7.11.1" evidence="2"/>
<dbReference type="Gene3D" id="1.10.510.10">
    <property type="entry name" value="Transferase(Phosphotransferase) domain 1"/>
    <property type="match status" value="2"/>
</dbReference>
<dbReference type="GO" id="GO:0004674">
    <property type="term" value="F:protein serine/threonine kinase activity"/>
    <property type="evidence" value="ECO:0007669"/>
    <property type="project" value="UniProtKB-EC"/>
</dbReference>
<evidence type="ECO:0000256" key="3">
    <source>
        <dbReference type="ARBA" id="ARBA00022679"/>
    </source>
</evidence>
<protein>
    <recommendedName>
        <fullName evidence="2">non-specific serine/threonine protein kinase</fullName>
        <ecNumber evidence="2">2.7.11.1</ecNumber>
    </recommendedName>
</protein>
<dbReference type="InterPro" id="IPR017441">
    <property type="entry name" value="Protein_kinase_ATP_BS"/>
</dbReference>
<keyword evidence="4 7" id="KW-0547">Nucleotide-binding</keyword>
<keyword evidence="5" id="KW-0418">Kinase</keyword>
<evidence type="ECO:0000256" key="1">
    <source>
        <dbReference type="ARBA" id="ARBA00010886"/>
    </source>
</evidence>
<dbReference type="PROSITE" id="PS00107">
    <property type="entry name" value="PROTEIN_KINASE_ATP"/>
    <property type="match status" value="1"/>
</dbReference>
<feature type="compositionally biased region" description="Low complexity" evidence="8">
    <location>
        <begin position="123"/>
        <end position="132"/>
    </location>
</feature>
<evidence type="ECO:0000256" key="8">
    <source>
        <dbReference type="SAM" id="MobiDB-lite"/>
    </source>
</evidence>
<dbReference type="PATRIC" id="fig|1254432.3.peg.301"/>
<dbReference type="Gene3D" id="3.40.50.300">
    <property type="entry name" value="P-loop containing nucleotide triphosphate hydrolases"/>
    <property type="match status" value="1"/>
</dbReference>
<dbReference type="HOGENOM" id="CLU_006404_0_0_7"/>
<keyword evidence="3" id="KW-0808">Transferase</keyword>
<dbReference type="Pfam" id="PF13191">
    <property type="entry name" value="AAA_16"/>
    <property type="match status" value="1"/>
</dbReference>
<dbReference type="OrthoDB" id="5476445at2"/>
<dbReference type="eggNOG" id="COG3899">
    <property type="taxonomic scope" value="Bacteria"/>
</dbReference>
<dbReference type="InterPro" id="IPR041664">
    <property type="entry name" value="AAA_16"/>
</dbReference>
<dbReference type="PANTHER" id="PTHR43671:SF13">
    <property type="entry name" value="SERINE_THREONINE-PROTEIN KINASE NEK2"/>
    <property type="match status" value="1"/>
</dbReference>
<feature type="region of interest" description="Disordered" evidence="8">
    <location>
        <begin position="123"/>
        <end position="175"/>
    </location>
</feature>
<feature type="domain" description="Protein kinase" evidence="9">
    <location>
        <begin position="14"/>
        <end position="360"/>
    </location>
</feature>
<dbReference type="SMART" id="SM00220">
    <property type="entry name" value="S_TKc"/>
    <property type="match status" value="1"/>
</dbReference>
<dbReference type="GO" id="GO:0005524">
    <property type="term" value="F:ATP binding"/>
    <property type="evidence" value="ECO:0007669"/>
    <property type="project" value="UniProtKB-UniRule"/>
</dbReference>